<evidence type="ECO:0000256" key="1">
    <source>
        <dbReference type="PROSITE-ProRule" id="PRU00461"/>
    </source>
</evidence>
<dbReference type="Gene3D" id="2.120.10.30">
    <property type="entry name" value="TolB, C-terminal domain"/>
    <property type="match status" value="1"/>
</dbReference>
<dbReference type="Pfam" id="PF00058">
    <property type="entry name" value="Ldl_recept_b"/>
    <property type="match status" value="1"/>
</dbReference>
<dbReference type="PANTHER" id="PTHR46513:SF41">
    <property type="entry name" value="LOW-DENSITY LIPOPROTEIN RECEPTOR-RELATED PROTEIN"/>
    <property type="match status" value="1"/>
</dbReference>
<gene>
    <name evidence="2" type="ORF">BSL78_09374</name>
</gene>
<dbReference type="STRING" id="307972.A0A2G8L0J1"/>
<dbReference type="SMART" id="SM00135">
    <property type="entry name" value="LY"/>
    <property type="match status" value="2"/>
</dbReference>
<accession>A0A2G8L0J1</accession>
<reference evidence="2 3" key="1">
    <citation type="journal article" date="2017" name="PLoS Biol.">
        <title>The sea cucumber genome provides insights into morphological evolution and visceral regeneration.</title>
        <authorList>
            <person name="Zhang X."/>
            <person name="Sun L."/>
            <person name="Yuan J."/>
            <person name="Sun Y."/>
            <person name="Gao Y."/>
            <person name="Zhang L."/>
            <person name="Li S."/>
            <person name="Dai H."/>
            <person name="Hamel J.F."/>
            <person name="Liu C."/>
            <person name="Yu Y."/>
            <person name="Liu S."/>
            <person name="Lin W."/>
            <person name="Guo K."/>
            <person name="Jin S."/>
            <person name="Xu P."/>
            <person name="Storey K.B."/>
            <person name="Huan P."/>
            <person name="Zhang T."/>
            <person name="Zhou Y."/>
            <person name="Zhang J."/>
            <person name="Lin C."/>
            <person name="Li X."/>
            <person name="Xing L."/>
            <person name="Huo D."/>
            <person name="Sun M."/>
            <person name="Wang L."/>
            <person name="Mercier A."/>
            <person name="Li F."/>
            <person name="Yang H."/>
            <person name="Xiang J."/>
        </authorList>
    </citation>
    <scope>NUCLEOTIDE SEQUENCE [LARGE SCALE GENOMIC DNA]</scope>
    <source>
        <strain evidence="2">Shaxun</strain>
        <tissue evidence="2">Muscle</tissue>
    </source>
</reference>
<feature type="repeat" description="LDL-receptor class B" evidence="1">
    <location>
        <begin position="26"/>
        <end position="69"/>
    </location>
</feature>
<dbReference type="InterPro" id="IPR050778">
    <property type="entry name" value="Cueball_EGF_LRP_Nidogen"/>
</dbReference>
<dbReference type="PROSITE" id="PS51120">
    <property type="entry name" value="LDLRB"/>
    <property type="match status" value="1"/>
</dbReference>
<dbReference type="AlphaFoldDB" id="A0A2G8L0J1"/>
<dbReference type="Proteomes" id="UP000230750">
    <property type="component" value="Unassembled WGS sequence"/>
</dbReference>
<dbReference type="OrthoDB" id="10066840at2759"/>
<keyword evidence="2" id="KW-0675">Receptor</keyword>
<dbReference type="InterPro" id="IPR011042">
    <property type="entry name" value="6-blade_b-propeller_TolB-like"/>
</dbReference>
<dbReference type="PANTHER" id="PTHR46513">
    <property type="entry name" value="VITELLOGENIN RECEPTOR-LIKE PROTEIN-RELATED-RELATED"/>
    <property type="match status" value="1"/>
</dbReference>
<keyword evidence="3" id="KW-1185">Reference proteome</keyword>
<dbReference type="EMBL" id="MRZV01000274">
    <property type="protein sequence ID" value="PIK53784.1"/>
    <property type="molecule type" value="Genomic_DNA"/>
</dbReference>
<evidence type="ECO:0000313" key="2">
    <source>
        <dbReference type="EMBL" id="PIK53784.1"/>
    </source>
</evidence>
<keyword evidence="2" id="KW-0449">Lipoprotein</keyword>
<protein>
    <submittedName>
        <fullName evidence="2">Putative low-density lipoprotein receptor-related protein 6-like</fullName>
    </submittedName>
</protein>
<name>A0A2G8L0J1_STIJA</name>
<comment type="caution">
    <text evidence="2">The sequence shown here is derived from an EMBL/GenBank/DDBJ whole genome shotgun (WGS) entry which is preliminary data.</text>
</comment>
<organism evidence="2 3">
    <name type="scientific">Stichopus japonicus</name>
    <name type="common">Sea cucumber</name>
    <dbReference type="NCBI Taxonomy" id="307972"/>
    <lineage>
        <taxon>Eukaryota</taxon>
        <taxon>Metazoa</taxon>
        <taxon>Echinodermata</taxon>
        <taxon>Eleutherozoa</taxon>
        <taxon>Echinozoa</taxon>
        <taxon>Holothuroidea</taxon>
        <taxon>Aspidochirotacea</taxon>
        <taxon>Aspidochirotida</taxon>
        <taxon>Stichopodidae</taxon>
        <taxon>Apostichopus</taxon>
    </lineage>
</organism>
<sequence length="127" mass="14219">MGKEIVHTLEVQRVSLPPSFLLLTFRYLYWSDWGDPSRIERSSLDGTNRTTLINTPEGWPNGIAIDYKKGRIMWGTAKYRKIESADMEGTNRSVIVDNTRHIFGFSLGGESVVSTNDSELAGPPRGS</sequence>
<proteinExistence type="predicted"/>
<dbReference type="InterPro" id="IPR000033">
    <property type="entry name" value="LDLR_classB_rpt"/>
</dbReference>
<evidence type="ECO:0000313" key="3">
    <source>
        <dbReference type="Proteomes" id="UP000230750"/>
    </source>
</evidence>
<dbReference type="SUPFAM" id="SSF101898">
    <property type="entry name" value="NHL repeat"/>
    <property type="match status" value="1"/>
</dbReference>